<organism evidence="2 3">
    <name type="scientific">Trichlorobacter ammonificans</name>
    <dbReference type="NCBI Taxonomy" id="2916410"/>
    <lineage>
        <taxon>Bacteria</taxon>
        <taxon>Pseudomonadati</taxon>
        <taxon>Thermodesulfobacteriota</taxon>
        <taxon>Desulfuromonadia</taxon>
        <taxon>Geobacterales</taxon>
        <taxon>Geobacteraceae</taxon>
        <taxon>Trichlorobacter</taxon>
    </lineage>
</organism>
<dbReference type="InterPro" id="IPR052340">
    <property type="entry name" value="RNase_Y/CdgJ"/>
</dbReference>
<dbReference type="PANTHER" id="PTHR33525">
    <property type="match status" value="1"/>
</dbReference>
<name>A0ABN8HKL1_9BACT</name>
<accession>A0ABN8HKL1</accession>
<sequence length="282" mass="31356">MTEARQLVELIQTTLRESSQELPVFHTVAVKLQQLLASRTFEIDDVIELISEDQSLSGRVLRVANSSYYAGLSKIATIKDAIVRLGAQEIANMAMLASQFEYYNSSNDVLNRLMQELWGHALSCAVGAKWLTRRGGYPGMAAEAFMGGLMHDIGKLALLKVLDDILRDGQTEVELTEPLIGGIMEAMHEEVGYALMKGWNFPEFYCEIAGRHHAREFDQNNILLVAVRLANLTCRRLGRSHHPRDPSILLSELPETRFLGLSESALVELEIVIEDADGICVG</sequence>
<proteinExistence type="predicted"/>
<dbReference type="EMBL" id="OW150024">
    <property type="protein sequence ID" value="CAH2031581.1"/>
    <property type="molecule type" value="Genomic_DNA"/>
</dbReference>
<evidence type="ECO:0000259" key="1">
    <source>
        <dbReference type="PROSITE" id="PS51833"/>
    </source>
</evidence>
<dbReference type="Pfam" id="PF08668">
    <property type="entry name" value="HDOD"/>
    <property type="match status" value="1"/>
</dbReference>
<reference evidence="2 3" key="1">
    <citation type="submission" date="2022-03" db="EMBL/GenBank/DDBJ databases">
        <authorList>
            <person name="Koch H."/>
        </authorList>
    </citation>
    <scope>NUCLEOTIDE SEQUENCE [LARGE SCALE GENOMIC DNA]</scope>
    <source>
        <strain evidence="2 3">G1</strain>
    </source>
</reference>
<gene>
    <name evidence="2" type="ORF">GEAMG1_1749</name>
</gene>
<protein>
    <submittedName>
        <fullName evidence="2">HD-like signal output (HDOD) domain, no enzymatic activity</fullName>
    </submittedName>
</protein>
<keyword evidence="3" id="KW-1185">Reference proteome</keyword>
<dbReference type="Proteomes" id="UP001295463">
    <property type="component" value="Chromosome"/>
</dbReference>
<dbReference type="RefSeq" id="WP_305732397.1">
    <property type="nucleotide sequence ID" value="NZ_OW150024.1"/>
</dbReference>
<dbReference type="PANTHER" id="PTHR33525:SF3">
    <property type="entry name" value="RIBONUCLEASE Y"/>
    <property type="match status" value="1"/>
</dbReference>
<dbReference type="PROSITE" id="PS51833">
    <property type="entry name" value="HDOD"/>
    <property type="match status" value="1"/>
</dbReference>
<dbReference type="InterPro" id="IPR013976">
    <property type="entry name" value="HDOD"/>
</dbReference>
<feature type="domain" description="HDOD" evidence="1">
    <location>
        <begin position="22"/>
        <end position="215"/>
    </location>
</feature>
<evidence type="ECO:0000313" key="3">
    <source>
        <dbReference type="Proteomes" id="UP001295463"/>
    </source>
</evidence>
<dbReference type="Gene3D" id="1.10.3210.10">
    <property type="entry name" value="Hypothetical protein af1432"/>
    <property type="match status" value="1"/>
</dbReference>
<dbReference type="SUPFAM" id="SSF109604">
    <property type="entry name" value="HD-domain/PDEase-like"/>
    <property type="match status" value="1"/>
</dbReference>
<evidence type="ECO:0000313" key="2">
    <source>
        <dbReference type="EMBL" id="CAH2031581.1"/>
    </source>
</evidence>